<feature type="binding site" evidence="9">
    <location>
        <begin position="27"/>
        <end position="34"/>
    </location>
    <ligand>
        <name>ATP</name>
        <dbReference type="ChEBI" id="CHEBI:30616"/>
    </ligand>
</feature>
<dbReference type="InterPro" id="IPR000212">
    <property type="entry name" value="DNA_helicase_UvrD/REP"/>
</dbReference>
<reference evidence="11 12" key="1">
    <citation type="journal article" date="2018" name="ISME J.">
        <title>Characterization of ecologically diverse viruses infecting co-occurring strains of cosmopolitan hyperhalophilic Bacteroidetes.</title>
        <authorList>
            <person name="Villamor J."/>
            <person name="Ramos-Barbero M.D."/>
            <person name="Gonzalez-Torres P."/>
            <person name="Gabaldon T."/>
            <person name="Rossello-Mora R."/>
            <person name="Meseguer I."/>
            <person name="Martinez-Garcia M."/>
            <person name="Santos F."/>
            <person name="Anton J."/>
        </authorList>
    </citation>
    <scope>NUCLEOTIDE SEQUENCE [LARGE SCALE GENOMIC DNA]</scope>
    <source>
        <strain evidence="11">SRUTV-1</strain>
    </source>
</reference>
<dbReference type="InterPro" id="IPR014017">
    <property type="entry name" value="DNA_helicase_UvrD-like_C"/>
</dbReference>
<feature type="domain" description="UvrD-like helicase ATP-binding" evidence="10">
    <location>
        <begin position="6"/>
        <end position="273"/>
    </location>
</feature>
<evidence type="ECO:0000256" key="8">
    <source>
        <dbReference type="ARBA" id="ARBA00048988"/>
    </source>
</evidence>
<dbReference type="PANTHER" id="PTHR11070:SF2">
    <property type="entry name" value="ATP-DEPENDENT DNA HELICASE SRS2"/>
    <property type="match status" value="1"/>
</dbReference>
<evidence type="ECO:0000256" key="3">
    <source>
        <dbReference type="ARBA" id="ARBA00022806"/>
    </source>
</evidence>
<evidence type="ECO:0000313" key="12">
    <source>
        <dbReference type="Proteomes" id="UP000262103"/>
    </source>
</evidence>
<keyword evidence="12" id="KW-1185">Reference proteome</keyword>
<evidence type="ECO:0000313" key="11">
    <source>
        <dbReference type="EMBL" id="ATU47000.1"/>
    </source>
</evidence>
<dbReference type="PROSITE" id="PS51198">
    <property type="entry name" value="UVRD_HELICASE_ATP_BIND"/>
    <property type="match status" value="1"/>
</dbReference>
<dbReference type="InterPro" id="IPR014016">
    <property type="entry name" value="UvrD-like_ATP-bd"/>
</dbReference>
<evidence type="ECO:0000256" key="2">
    <source>
        <dbReference type="ARBA" id="ARBA00022801"/>
    </source>
</evidence>
<dbReference type="Proteomes" id="UP000262103">
    <property type="component" value="Segment"/>
</dbReference>
<comment type="catalytic activity">
    <reaction evidence="8">
        <text>ATP + H2O = ADP + phosphate + H(+)</text>
        <dbReference type="Rhea" id="RHEA:13065"/>
        <dbReference type="ChEBI" id="CHEBI:15377"/>
        <dbReference type="ChEBI" id="CHEBI:15378"/>
        <dbReference type="ChEBI" id="CHEBI:30616"/>
        <dbReference type="ChEBI" id="CHEBI:43474"/>
        <dbReference type="ChEBI" id="CHEBI:456216"/>
        <dbReference type="EC" id="5.6.2.4"/>
    </reaction>
</comment>
<sequence length="507" mass="58134">MSFDWSPYQEDIFEFIENGTGDGIVEARAGAGKTTTLVEGAHRIPDDSDALFLAFNKHIEQELSEELEDTPMEAKTVHSCAYGVLYNYLDKPLDVNKWKYYDILDSYLDRNPGLADKSSKRTIRSRINRMLGLVRMQLIDPRDTTALMDLAGHYGVVTDRRWLKDLPRLLERGRTIAEFNGEIDFDGMVYLPVHWDLNFPQYDWVFVDEAQDLNAVQREIVQRSVRDDGRTMWVGDPKQAIYGFAGASTDSFEKISNGHTPEHFTLPITYRCPQSHVDQVHTEGHVEDIEARDDAPQGEVIKADVGDLTSVVEQGDYVLCRTNAPLIRWCIRFIEEQRKAVVLGRSLQKKLCGILTDVQDDEGGDIRYEELPAKLNDYLSREIERLMQENAPETVMNKVRDRIRCLKTCYEEYDGVQTVDELKSRIEALFSDEEDGVTFMTVHKAKGSQSERVHILRDDLLPLEWEGQKDWEADQERNLRYVAKTRATDTLSFLVPDGPDQPKILTA</sequence>
<comment type="catalytic activity">
    <reaction evidence="6">
        <text>Couples ATP hydrolysis with the unwinding of duplex DNA by translocating in the 3'-5' direction.</text>
        <dbReference type="EC" id="5.6.2.4"/>
    </reaction>
</comment>
<dbReference type="Pfam" id="PF13361">
    <property type="entry name" value="UvrD_C"/>
    <property type="match status" value="1"/>
</dbReference>
<evidence type="ECO:0000256" key="9">
    <source>
        <dbReference type="PROSITE-ProRule" id="PRU00560"/>
    </source>
</evidence>
<evidence type="ECO:0000256" key="6">
    <source>
        <dbReference type="ARBA" id="ARBA00034617"/>
    </source>
</evidence>
<name>A0A2D3FAG4_9CAUD</name>
<dbReference type="RefSeq" id="YP_009639678.1">
    <property type="nucleotide sequence ID" value="NC_042353.1"/>
</dbReference>
<evidence type="ECO:0000256" key="5">
    <source>
        <dbReference type="ARBA" id="ARBA00023235"/>
    </source>
</evidence>
<dbReference type="KEGG" id="vg:40236476"/>
<evidence type="ECO:0000256" key="4">
    <source>
        <dbReference type="ARBA" id="ARBA00022840"/>
    </source>
</evidence>
<dbReference type="EMBL" id="MF629150">
    <property type="protein sequence ID" value="ATU47000.1"/>
    <property type="molecule type" value="Genomic_DNA"/>
</dbReference>
<organism evidence="11 12">
    <name type="scientific">Salinibacter phage SRUTV-1</name>
    <dbReference type="NCBI Taxonomy" id="2684227"/>
    <lineage>
        <taxon>Viruses</taxon>
        <taxon>Duplodnaviria</taxon>
        <taxon>Heunggongvirae</taxon>
        <taxon>Uroviricota</taxon>
        <taxon>Caudoviricetes</taxon>
        <taxon>Kairosalinivirus</taxon>
        <taxon>Kairosalinivirus SRUTV1</taxon>
    </lineage>
</organism>
<dbReference type="EC" id="5.6.2.4" evidence="7"/>
<dbReference type="GO" id="GO:0005524">
    <property type="term" value="F:ATP binding"/>
    <property type="evidence" value="ECO:0007669"/>
    <property type="project" value="UniProtKB-UniRule"/>
</dbReference>
<dbReference type="Gene3D" id="3.40.50.300">
    <property type="entry name" value="P-loop containing nucleotide triphosphate hydrolases"/>
    <property type="match status" value="2"/>
</dbReference>
<evidence type="ECO:0000256" key="1">
    <source>
        <dbReference type="ARBA" id="ARBA00022741"/>
    </source>
</evidence>
<keyword evidence="4 9" id="KW-0067">ATP-binding</keyword>
<keyword evidence="5" id="KW-0413">Isomerase</keyword>
<dbReference type="GO" id="GO:0043138">
    <property type="term" value="F:3'-5' DNA helicase activity"/>
    <property type="evidence" value="ECO:0007669"/>
    <property type="project" value="UniProtKB-EC"/>
</dbReference>
<evidence type="ECO:0000259" key="10">
    <source>
        <dbReference type="PROSITE" id="PS51198"/>
    </source>
</evidence>
<dbReference type="GO" id="GO:0000725">
    <property type="term" value="P:recombinational repair"/>
    <property type="evidence" value="ECO:0007669"/>
    <property type="project" value="TreeGrafter"/>
</dbReference>
<dbReference type="InterPro" id="IPR027417">
    <property type="entry name" value="P-loop_NTPase"/>
</dbReference>
<evidence type="ECO:0000256" key="7">
    <source>
        <dbReference type="ARBA" id="ARBA00034808"/>
    </source>
</evidence>
<dbReference type="GeneID" id="40236476"/>
<dbReference type="Pfam" id="PF00580">
    <property type="entry name" value="UvrD-helicase"/>
    <property type="match status" value="1"/>
</dbReference>
<accession>A0A2D3FAG4</accession>
<keyword evidence="1 9" id="KW-0547">Nucleotide-binding</keyword>
<dbReference type="GO" id="GO:0016787">
    <property type="term" value="F:hydrolase activity"/>
    <property type="evidence" value="ECO:0007669"/>
    <property type="project" value="UniProtKB-UniRule"/>
</dbReference>
<keyword evidence="2 9" id="KW-0378">Hydrolase</keyword>
<dbReference type="PANTHER" id="PTHR11070">
    <property type="entry name" value="UVRD / RECB / PCRA DNA HELICASE FAMILY MEMBER"/>
    <property type="match status" value="1"/>
</dbReference>
<proteinExistence type="predicted"/>
<protein>
    <recommendedName>
        <fullName evidence="7">DNA 3'-5' helicase</fullName>
        <ecNumber evidence="7">5.6.2.4</ecNumber>
    </recommendedName>
</protein>
<keyword evidence="3 9" id="KW-0347">Helicase</keyword>
<dbReference type="SUPFAM" id="SSF52540">
    <property type="entry name" value="P-loop containing nucleoside triphosphate hydrolases"/>
    <property type="match status" value="1"/>
</dbReference>
<dbReference type="GO" id="GO:0003677">
    <property type="term" value="F:DNA binding"/>
    <property type="evidence" value="ECO:0007669"/>
    <property type="project" value="InterPro"/>
</dbReference>